<dbReference type="Proteomes" id="UP000751190">
    <property type="component" value="Unassembled WGS sequence"/>
</dbReference>
<proteinExistence type="predicted"/>
<gene>
    <name evidence="1" type="ORF">KFE25_009695</name>
</gene>
<name>A0A8J5Y6E8_DIALT</name>
<organism evidence="1 2">
    <name type="scientific">Diacronema lutheri</name>
    <name type="common">Unicellular marine alga</name>
    <name type="synonym">Monochrysis lutheri</name>
    <dbReference type="NCBI Taxonomy" id="2081491"/>
    <lineage>
        <taxon>Eukaryota</taxon>
        <taxon>Haptista</taxon>
        <taxon>Haptophyta</taxon>
        <taxon>Pavlovophyceae</taxon>
        <taxon>Pavlovales</taxon>
        <taxon>Pavlovaceae</taxon>
        <taxon>Diacronema</taxon>
    </lineage>
</organism>
<dbReference type="AlphaFoldDB" id="A0A8J5Y6E8"/>
<evidence type="ECO:0000313" key="1">
    <source>
        <dbReference type="EMBL" id="KAG8471274.1"/>
    </source>
</evidence>
<reference evidence="1" key="1">
    <citation type="submission" date="2021-05" db="EMBL/GenBank/DDBJ databases">
        <title>The genome of the haptophyte Pavlova lutheri (Diacronema luteri, Pavlovales) - a model for lipid biosynthesis in eukaryotic algae.</title>
        <authorList>
            <person name="Hulatt C.J."/>
            <person name="Posewitz M.C."/>
        </authorList>
    </citation>
    <scope>NUCLEOTIDE SEQUENCE</scope>
    <source>
        <strain evidence="1">NIVA-4/92</strain>
    </source>
</reference>
<dbReference type="EMBL" id="JAGTXO010000001">
    <property type="protein sequence ID" value="KAG8471274.1"/>
    <property type="molecule type" value="Genomic_DNA"/>
</dbReference>
<accession>A0A8J5Y6E8</accession>
<dbReference type="OrthoDB" id="10448426at2759"/>
<protein>
    <submittedName>
        <fullName evidence="1">Uncharacterized protein</fullName>
    </submittedName>
</protein>
<evidence type="ECO:0000313" key="2">
    <source>
        <dbReference type="Proteomes" id="UP000751190"/>
    </source>
</evidence>
<sequence length="315" mass="34357">MHDGWSDEVRARVSELLRREPVPPAEVLEHCCAILDEAARAQQPSESDASVPPLAQFRRMGLSAAAAPAAAPDVEYGSSLPLRSLQPGYPKYDARSQAFVDRYTAVAAAGPAPPPHADVRRSKIDAFASLTAAKQPQALDARIGTHVGGGYLRSQPLHQARFKRITVRRANVAAWAVLQTFVPELAHAAELTVLNFPVPKPNDTDAAGAARTSAGDVPPMPPFAEAQRVELSFVEGASRRPSYRRLTLPPEVANLLKDMDGEVFYDWHADSFTRVAAGRYGGENAEYDVNLIEKRLQAQHAEKGKRVGDRSNWRL</sequence>
<keyword evidence="2" id="KW-1185">Reference proteome</keyword>
<comment type="caution">
    <text evidence="1">The sequence shown here is derived from an EMBL/GenBank/DDBJ whole genome shotgun (WGS) entry which is preliminary data.</text>
</comment>